<sequence>MQWKVTRFYDVSNESLGEGAFGRVRKGTRRSDGLDVAVKTISKARLGEDDYKYLIREVAIAQSVAHPCVMGTYGVFETDTSLHIVSEYMSGGTLAQVMTAWSTFTEEQARGIIYELMHGVTYLHSIGTVHRDIKPDNILAQGKDWPLHVKLSDFGLARQIGVPPSPVGSAAHLPTGSSGGGSSGSPTADSPPSSSRAGWPATVAAMAPTTAAAAPPSPSGLFHGTPSLKEPIPVSSSPVSLVPVAAGVVSAPGSPPPPAATSSLLMRTQVGTPAFAAPEIMRGDPYTDTVDVWAAGVVAYTLLCGRLPFGEDAETPREMVREVLAGVVRFPEDSWAGVSPVARDFVRHLLRVDGAARPSAAEVLEHPWLSGR</sequence>
<name>A0ACC3BRK2_PYRYE</name>
<gene>
    <name evidence="1" type="ORF">I4F81_003167</name>
</gene>
<dbReference type="EMBL" id="CM020618">
    <property type="protein sequence ID" value="KAK1860579.1"/>
    <property type="molecule type" value="Genomic_DNA"/>
</dbReference>
<protein>
    <submittedName>
        <fullName evidence="1">Uncharacterized protein</fullName>
    </submittedName>
</protein>
<keyword evidence="2" id="KW-1185">Reference proteome</keyword>
<dbReference type="Proteomes" id="UP000798662">
    <property type="component" value="Chromosome 1"/>
</dbReference>
<organism evidence="1 2">
    <name type="scientific">Pyropia yezoensis</name>
    <name type="common">Susabi-nori</name>
    <name type="synonym">Porphyra yezoensis</name>
    <dbReference type="NCBI Taxonomy" id="2788"/>
    <lineage>
        <taxon>Eukaryota</taxon>
        <taxon>Rhodophyta</taxon>
        <taxon>Bangiophyceae</taxon>
        <taxon>Bangiales</taxon>
        <taxon>Bangiaceae</taxon>
        <taxon>Pyropia</taxon>
    </lineage>
</organism>
<evidence type="ECO:0000313" key="1">
    <source>
        <dbReference type="EMBL" id="KAK1860579.1"/>
    </source>
</evidence>
<reference evidence="1" key="1">
    <citation type="submission" date="2019-11" db="EMBL/GenBank/DDBJ databases">
        <title>Nori genome reveals adaptations in red seaweeds to the harsh intertidal environment.</title>
        <authorList>
            <person name="Wang D."/>
            <person name="Mao Y."/>
        </authorList>
    </citation>
    <scope>NUCLEOTIDE SEQUENCE</scope>
    <source>
        <tissue evidence="1">Gametophyte</tissue>
    </source>
</reference>
<comment type="caution">
    <text evidence="1">The sequence shown here is derived from an EMBL/GenBank/DDBJ whole genome shotgun (WGS) entry which is preliminary data.</text>
</comment>
<proteinExistence type="predicted"/>
<evidence type="ECO:0000313" key="2">
    <source>
        <dbReference type="Proteomes" id="UP000798662"/>
    </source>
</evidence>
<accession>A0ACC3BRK2</accession>